<dbReference type="InterPro" id="IPR009057">
    <property type="entry name" value="Homeodomain-like_sf"/>
</dbReference>
<dbReference type="InterPro" id="IPR020449">
    <property type="entry name" value="Tscrpt_reg_AraC-type_HTH"/>
</dbReference>
<dbReference type="SMART" id="SM00448">
    <property type="entry name" value="REC"/>
    <property type="match status" value="1"/>
</dbReference>
<organism evidence="7 8">
    <name type="scientific">Cohnella cellulosilytica</name>
    <dbReference type="NCBI Taxonomy" id="986710"/>
    <lineage>
        <taxon>Bacteria</taxon>
        <taxon>Bacillati</taxon>
        <taxon>Bacillota</taxon>
        <taxon>Bacilli</taxon>
        <taxon>Bacillales</taxon>
        <taxon>Paenibacillaceae</taxon>
        <taxon>Cohnella</taxon>
    </lineage>
</organism>
<proteinExistence type="predicted"/>
<dbReference type="InterPro" id="IPR011006">
    <property type="entry name" value="CheY-like_superfamily"/>
</dbReference>
<evidence type="ECO:0000256" key="2">
    <source>
        <dbReference type="ARBA" id="ARBA00023125"/>
    </source>
</evidence>
<name>A0ABW2F4X2_9BACL</name>
<reference evidence="8" key="1">
    <citation type="journal article" date="2019" name="Int. J. Syst. Evol. Microbiol.">
        <title>The Global Catalogue of Microorganisms (GCM) 10K type strain sequencing project: providing services to taxonomists for standard genome sequencing and annotation.</title>
        <authorList>
            <consortium name="The Broad Institute Genomics Platform"/>
            <consortium name="The Broad Institute Genome Sequencing Center for Infectious Disease"/>
            <person name="Wu L."/>
            <person name="Ma J."/>
        </authorList>
    </citation>
    <scope>NUCLEOTIDE SEQUENCE [LARGE SCALE GENOMIC DNA]</scope>
    <source>
        <strain evidence="8">KCTC 12907</strain>
    </source>
</reference>
<dbReference type="CDD" id="cd17536">
    <property type="entry name" value="REC_YesN-like"/>
    <property type="match status" value="1"/>
</dbReference>
<evidence type="ECO:0000313" key="8">
    <source>
        <dbReference type="Proteomes" id="UP001596378"/>
    </source>
</evidence>
<feature type="domain" description="Response regulatory" evidence="6">
    <location>
        <begin position="3"/>
        <end position="119"/>
    </location>
</feature>
<dbReference type="PROSITE" id="PS01124">
    <property type="entry name" value="HTH_ARAC_FAMILY_2"/>
    <property type="match status" value="1"/>
</dbReference>
<dbReference type="PROSITE" id="PS50110">
    <property type="entry name" value="RESPONSE_REGULATORY"/>
    <property type="match status" value="1"/>
</dbReference>
<comment type="caution">
    <text evidence="7">The sequence shown here is derived from an EMBL/GenBank/DDBJ whole genome shotgun (WGS) entry which is preliminary data.</text>
</comment>
<dbReference type="Proteomes" id="UP001596378">
    <property type="component" value="Unassembled WGS sequence"/>
</dbReference>
<dbReference type="SMART" id="SM00342">
    <property type="entry name" value="HTH_ARAC"/>
    <property type="match status" value="1"/>
</dbReference>
<keyword evidence="2" id="KW-0238">DNA-binding</keyword>
<dbReference type="PROSITE" id="PS00041">
    <property type="entry name" value="HTH_ARAC_FAMILY_1"/>
    <property type="match status" value="1"/>
</dbReference>
<evidence type="ECO:0000259" key="6">
    <source>
        <dbReference type="PROSITE" id="PS50110"/>
    </source>
</evidence>
<feature type="domain" description="HTH araC/xylS-type" evidence="5">
    <location>
        <begin position="416"/>
        <end position="514"/>
    </location>
</feature>
<sequence length="518" mass="57661">MYNVLIVDDESAHRKGIIQLLNRIKPHYRLLEARDGSSAGQMLAAADIDIVLTDIRMPNMDGLELLQEINKANREAKVIMITGHAQFEYAKRALSDGAFDFLMKPIDIKELNAALDKAENSILTKNAQQLTQGLGMDMLLGKLVKGKLDEQEGRQLAGMVPDALPGFLFVIKIPPSAAQILGPDCFAATRSAIGKAMKPVGPCLQFQLLDGEVSLVGMVFLDRGQGTVQGAAREAINRIVRELPSIFKMGVSECFDRLSASSAQAYAQARDALLMTFYSHAICGEFKDQNRNDQNRNDIHLPKLFNDHEAFLANAIKYESRERVAETVSGLFGKLGAHDTTNPNRMKELMLLTALRLTDGLQSKIAARDSHPEIAGFNARITEAPSLQALQAAVEGLCLMLYDISHSNDSSEEAITLALNYIDEHFAEEVSLSQLAERFYFTSSYFSLYFKKKTGQNFNQYLTALRLERACKYLLETADKVGDISLKVGYTDSAYFGKLFKKRIGCSPEEYRRRNYKI</sequence>
<dbReference type="InterPro" id="IPR001789">
    <property type="entry name" value="Sig_transdc_resp-reg_receiver"/>
</dbReference>
<evidence type="ECO:0000256" key="1">
    <source>
        <dbReference type="ARBA" id="ARBA00023015"/>
    </source>
</evidence>
<evidence type="ECO:0000313" key="7">
    <source>
        <dbReference type="EMBL" id="MFC7148208.1"/>
    </source>
</evidence>
<accession>A0ABW2F4X2</accession>
<gene>
    <name evidence="7" type="ORF">ACFQMJ_06615</name>
</gene>
<dbReference type="Pfam" id="PF12833">
    <property type="entry name" value="HTH_18"/>
    <property type="match status" value="1"/>
</dbReference>
<feature type="modified residue" description="4-aspartylphosphate" evidence="4">
    <location>
        <position position="54"/>
    </location>
</feature>
<dbReference type="PRINTS" id="PR00032">
    <property type="entry name" value="HTHARAC"/>
</dbReference>
<dbReference type="Gene3D" id="1.10.10.60">
    <property type="entry name" value="Homeodomain-like"/>
    <property type="match status" value="2"/>
</dbReference>
<dbReference type="SUPFAM" id="SSF52172">
    <property type="entry name" value="CheY-like"/>
    <property type="match status" value="1"/>
</dbReference>
<evidence type="ECO:0000256" key="4">
    <source>
        <dbReference type="PROSITE-ProRule" id="PRU00169"/>
    </source>
</evidence>
<protein>
    <submittedName>
        <fullName evidence="7">Response regulator</fullName>
    </submittedName>
</protein>
<keyword evidence="8" id="KW-1185">Reference proteome</keyword>
<dbReference type="Gene3D" id="3.40.50.2300">
    <property type="match status" value="1"/>
</dbReference>
<evidence type="ECO:0000259" key="5">
    <source>
        <dbReference type="PROSITE" id="PS01124"/>
    </source>
</evidence>
<dbReference type="InterPro" id="IPR018062">
    <property type="entry name" value="HTH_AraC-typ_CS"/>
</dbReference>
<dbReference type="Pfam" id="PF00072">
    <property type="entry name" value="Response_reg"/>
    <property type="match status" value="1"/>
</dbReference>
<keyword evidence="1" id="KW-0805">Transcription regulation</keyword>
<keyword evidence="3" id="KW-0804">Transcription</keyword>
<dbReference type="PANTHER" id="PTHR43280:SF2">
    <property type="entry name" value="HTH-TYPE TRANSCRIPTIONAL REGULATOR EXSA"/>
    <property type="match status" value="1"/>
</dbReference>
<dbReference type="InterPro" id="IPR018060">
    <property type="entry name" value="HTH_AraC"/>
</dbReference>
<keyword evidence="4" id="KW-0597">Phosphoprotein</keyword>
<dbReference type="RefSeq" id="WP_378048782.1">
    <property type="nucleotide sequence ID" value="NZ_JBHMDN010000018.1"/>
</dbReference>
<dbReference type="SUPFAM" id="SSF46689">
    <property type="entry name" value="Homeodomain-like"/>
    <property type="match status" value="2"/>
</dbReference>
<evidence type="ECO:0000256" key="3">
    <source>
        <dbReference type="ARBA" id="ARBA00023163"/>
    </source>
</evidence>
<dbReference type="EMBL" id="JBHTAI010000003">
    <property type="protein sequence ID" value="MFC7148208.1"/>
    <property type="molecule type" value="Genomic_DNA"/>
</dbReference>
<dbReference type="PANTHER" id="PTHR43280">
    <property type="entry name" value="ARAC-FAMILY TRANSCRIPTIONAL REGULATOR"/>
    <property type="match status" value="1"/>
</dbReference>